<evidence type="ECO:0000259" key="5">
    <source>
        <dbReference type="PROSITE" id="PS01124"/>
    </source>
</evidence>
<accession>A0ABU3S3X3</accession>
<keyword evidence="3" id="KW-0010">Activator</keyword>
<evidence type="ECO:0000256" key="2">
    <source>
        <dbReference type="ARBA" id="ARBA00023125"/>
    </source>
</evidence>
<dbReference type="PANTHER" id="PTHR46796">
    <property type="entry name" value="HTH-TYPE TRANSCRIPTIONAL ACTIVATOR RHAS-RELATED"/>
    <property type="match status" value="1"/>
</dbReference>
<dbReference type="InterPro" id="IPR018062">
    <property type="entry name" value="HTH_AraC-typ_CS"/>
</dbReference>
<dbReference type="EMBL" id="JAWDID010000006">
    <property type="protein sequence ID" value="MDU0339452.1"/>
    <property type="molecule type" value="Genomic_DNA"/>
</dbReference>
<comment type="caution">
    <text evidence="6">The sequence shown here is derived from an EMBL/GenBank/DDBJ whole genome shotgun (WGS) entry which is preliminary data.</text>
</comment>
<dbReference type="Pfam" id="PF12833">
    <property type="entry name" value="HTH_18"/>
    <property type="match status" value="1"/>
</dbReference>
<reference evidence="6 7" key="1">
    <citation type="submission" date="2023-09" db="EMBL/GenBank/DDBJ databases">
        <title>Whole genome shotgun sequencing (WGS) of Bosea sp. ZW T0_25, isolated from stored onions (Allium cepa).</title>
        <authorList>
            <person name="Stoll D.A."/>
            <person name="Huch M."/>
        </authorList>
    </citation>
    <scope>NUCLEOTIDE SEQUENCE [LARGE SCALE GENOMIC DNA]</scope>
    <source>
        <strain evidence="6 7">ZW T0_25</strain>
    </source>
</reference>
<dbReference type="PROSITE" id="PS01124">
    <property type="entry name" value="HTH_ARAC_FAMILY_2"/>
    <property type="match status" value="1"/>
</dbReference>
<name>A0ABU3S3X3_9HYPH</name>
<dbReference type="SMART" id="SM00342">
    <property type="entry name" value="HTH_ARAC"/>
    <property type="match status" value="1"/>
</dbReference>
<gene>
    <name evidence="6" type="ORF">RKE40_06155</name>
</gene>
<dbReference type="SUPFAM" id="SSF46689">
    <property type="entry name" value="Homeodomain-like"/>
    <property type="match status" value="2"/>
</dbReference>
<feature type="domain" description="HTH araC/xylS-type" evidence="5">
    <location>
        <begin position="171"/>
        <end position="269"/>
    </location>
</feature>
<dbReference type="PANTHER" id="PTHR46796:SF14">
    <property type="entry name" value="TRANSCRIPTIONAL REGULATORY PROTEIN"/>
    <property type="match status" value="1"/>
</dbReference>
<keyword evidence="7" id="KW-1185">Reference proteome</keyword>
<sequence>MTTFSQFLAGGPGWHVRDIVCTAGPADATYEEQHAQCCIAIVRSGSFRYRSTQGSAVLAPGSLLLGNRGACFECGHEHAAGDRCLSFQFEPAWLEGIAEAVPGVRKAGFARAHLPPLPALAGLVAAAEIAAGEPEGLEEIALRLAGAVASLLSDEERRVETPSARDQRRITRALRHIEAHCEEPLSLDTLAGQAAMSPYHFLRTFRALVGMTPHQYVLRTRLHRAALLLRRTDQPVAGIAFDCGFGDLSTFNRRFRRVMGASPSEYRSA</sequence>
<evidence type="ECO:0000256" key="1">
    <source>
        <dbReference type="ARBA" id="ARBA00023015"/>
    </source>
</evidence>
<dbReference type="Proteomes" id="UP001254257">
    <property type="component" value="Unassembled WGS sequence"/>
</dbReference>
<dbReference type="Gene3D" id="1.10.10.60">
    <property type="entry name" value="Homeodomain-like"/>
    <property type="match status" value="2"/>
</dbReference>
<dbReference type="Pfam" id="PF02311">
    <property type="entry name" value="AraC_binding"/>
    <property type="match status" value="1"/>
</dbReference>
<proteinExistence type="predicted"/>
<keyword evidence="2" id="KW-0238">DNA-binding</keyword>
<dbReference type="RefSeq" id="WP_316017354.1">
    <property type="nucleotide sequence ID" value="NZ_JAWDID010000006.1"/>
</dbReference>
<dbReference type="PRINTS" id="PR00032">
    <property type="entry name" value="HTHARAC"/>
</dbReference>
<dbReference type="PROSITE" id="PS00041">
    <property type="entry name" value="HTH_ARAC_FAMILY_1"/>
    <property type="match status" value="1"/>
</dbReference>
<evidence type="ECO:0000313" key="7">
    <source>
        <dbReference type="Proteomes" id="UP001254257"/>
    </source>
</evidence>
<dbReference type="InterPro" id="IPR050204">
    <property type="entry name" value="AraC_XylS_family_regulators"/>
</dbReference>
<keyword evidence="1" id="KW-0805">Transcription regulation</keyword>
<dbReference type="InterPro" id="IPR009057">
    <property type="entry name" value="Homeodomain-like_sf"/>
</dbReference>
<organism evidence="6 7">
    <name type="scientific">Bosea rubneri</name>
    <dbReference type="NCBI Taxonomy" id="3075434"/>
    <lineage>
        <taxon>Bacteria</taxon>
        <taxon>Pseudomonadati</taxon>
        <taxon>Pseudomonadota</taxon>
        <taxon>Alphaproteobacteria</taxon>
        <taxon>Hyphomicrobiales</taxon>
        <taxon>Boseaceae</taxon>
        <taxon>Bosea</taxon>
    </lineage>
</organism>
<evidence type="ECO:0000256" key="4">
    <source>
        <dbReference type="ARBA" id="ARBA00023163"/>
    </source>
</evidence>
<evidence type="ECO:0000256" key="3">
    <source>
        <dbReference type="ARBA" id="ARBA00023159"/>
    </source>
</evidence>
<protein>
    <submittedName>
        <fullName evidence="6">AraC family transcriptional regulator</fullName>
    </submittedName>
</protein>
<dbReference type="InterPro" id="IPR003313">
    <property type="entry name" value="AraC-bd"/>
</dbReference>
<keyword evidence="4" id="KW-0804">Transcription</keyword>
<dbReference type="InterPro" id="IPR020449">
    <property type="entry name" value="Tscrpt_reg_AraC-type_HTH"/>
</dbReference>
<dbReference type="InterPro" id="IPR018060">
    <property type="entry name" value="HTH_AraC"/>
</dbReference>
<evidence type="ECO:0000313" key="6">
    <source>
        <dbReference type="EMBL" id="MDU0339452.1"/>
    </source>
</evidence>